<dbReference type="Gene3D" id="2.60.40.10">
    <property type="entry name" value="Immunoglobulins"/>
    <property type="match status" value="1"/>
</dbReference>
<feature type="transmembrane region" description="Helical" evidence="5">
    <location>
        <begin position="171"/>
        <end position="197"/>
    </location>
</feature>
<dbReference type="InterPro" id="IPR007110">
    <property type="entry name" value="Ig-like_dom"/>
</dbReference>
<proteinExistence type="predicted"/>
<dbReference type="GO" id="GO:0001817">
    <property type="term" value="P:regulation of cytokine production"/>
    <property type="evidence" value="ECO:0007669"/>
    <property type="project" value="TreeGrafter"/>
</dbReference>
<evidence type="ECO:0000259" key="6">
    <source>
        <dbReference type="PROSITE" id="PS50835"/>
    </source>
</evidence>
<dbReference type="SMART" id="SM00406">
    <property type="entry name" value="IGv"/>
    <property type="match status" value="1"/>
</dbReference>
<dbReference type="PROSITE" id="PS50835">
    <property type="entry name" value="IG_LIKE"/>
    <property type="match status" value="1"/>
</dbReference>
<name>A0A6P7IDF2_9TELE</name>
<dbReference type="Proteomes" id="UP000515145">
    <property type="component" value="Chromosome 5"/>
</dbReference>
<accession>A0A6P7IDF2</accession>
<dbReference type="InterPro" id="IPR036179">
    <property type="entry name" value="Ig-like_dom_sf"/>
</dbReference>
<dbReference type="SUPFAM" id="SSF48726">
    <property type="entry name" value="Immunoglobulin"/>
    <property type="match status" value="1"/>
</dbReference>
<keyword evidence="7" id="KW-1185">Reference proteome</keyword>
<evidence type="ECO:0000256" key="3">
    <source>
        <dbReference type="ARBA" id="ARBA00023319"/>
    </source>
</evidence>
<organism evidence="7 8">
    <name type="scientific">Parambassis ranga</name>
    <name type="common">Indian glassy fish</name>
    <dbReference type="NCBI Taxonomy" id="210632"/>
    <lineage>
        <taxon>Eukaryota</taxon>
        <taxon>Metazoa</taxon>
        <taxon>Chordata</taxon>
        <taxon>Craniata</taxon>
        <taxon>Vertebrata</taxon>
        <taxon>Euteleostomi</taxon>
        <taxon>Actinopterygii</taxon>
        <taxon>Neopterygii</taxon>
        <taxon>Teleostei</taxon>
        <taxon>Neoteleostei</taxon>
        <taxon>Acanthomorphata</taxon>
        <taxon>Ovalentaria</taxon>
        <taxon>Ambassidae</taxon>
        <taxon>Parambassis</taxon>
    </lineage>
</organism>
<evidence type="ECO:0000313" key="8">
    <source>
        <dbReference type="RefSeq" id="XP_028262711.1"/>
    </source>
</evidence>
<evidence type="ECO:0000256" key="2">
    <source>
        <dbReference type="ARBA" id="ARBA00023136"/>
    </source>
</evidence>
<dbReference type="GO" id="GO:0009897">
    <property type="term" value="C:external side of plasma membrane"/>
    <property type="evidence" value="ECO:0007669"/>
    <property type="project" value="TreeGrafter"/>
</dbReference>
<keyword evidence="5" id="KW-1133">Transmembrane helix</keyword>
<feature type="domain" description="Ig-like" evidence="6">
    <location>
        <begin position="18"/>
        <end position="131"/>
    </location>
</feature>
<dbReference type="PANTHER" id="PTHR24100">
    <property type="entry name" value="BUTYROPHILIN"/>
    <property type="match status" value="1"/>
</dbReference>
<evidence type="ECO:0000256" key="5">
    <source>
        <dbReference type="SAM" id="Phobius"/>
    </source>
</evidence>
<feature type="region of interest" description="Disordered" evidence="4">
    <location>
        <begin position="143"/>
        <end position="163"/>
    </location>
</feature>
<dbReference type="GO" id="GO:0005102">
    <property type="term" value="F:signaling receptor binding"/>
    <property type="evidence" value="ECO:0007669"/>
    <property type="project" value="TreeGrafter"/>
</dbReference>
<keyword evidence="3" id="KW-0393">Immunoglobulin domain</keyword>
<dbReference type="PANTHER" id="PTHR24100:SF151">
    <property type="entry name" value="ICOS LIGAND"/>
    <property type="match status" value="1"/>
</dbReference>
<gene>
    <name evidence="8" type="primary">LOC114436584</name>
</gene>
<keyword evidence="5" id="KW-0812">Transmembrane</keyword>
<reference evidence="8" key="1">
    <citation type="submission" date="2025-08" db="UniProtKB">
        <authorList>
            <consortium name="RefSeq"/>
        </authorList>
    </citation>
    <scope>IDENTIFICATION</scope>
</reference>
<dbReference type="InterPro" id="IPR050504">
    <property type="entry name" value="IgSF_BTN/MOG"/>
</dbReference>
<keyword evidence="2 5" id="KW-0472">Membrane</keyword>
<protein>
    <submittedName>
        <fullName evidence="8">Uncharacterized protein LOC114436584 isoform X1</fullName>
    </submittedName>
</protein>
<dbReference type="Pfam" id="PF07686">
    <property type="entry name" value="V-set"/>
    <property type="match status" value="1"/>
</dbReference>
<sequence length="215" mass="23558">MLQRPPCWVLRSHVIFGPCLCCSDHRAETVRPGQDVPLQCQGPGGEVVTLLEWSRSDLKEDGYVFFYRNSRSYENYQHSSFRGRVQLRDLSMKDGDVSVVLQNANLNDSGVYECRVISSTESGGRSQVSCSVHVTVMETTTVTSTVTSSGETGGLQEKDGRDKGTNGDTSLLVVVVVPVVLLVVVVVVCVVVCVVCVRRHSRSPKYNLSAETEKA</sequence>
<dbReference type="RefSeq" id="XP_028262711.1">
    <property type="nucleotide sequence ID" value="XM_028406910.1"/>
</dbReference>
<comment type="subcellular location">
    <subcellularLocation>
        <location evidence="1">Membrane</location>
    </subcellularLocation>
</comment>
<dbReference type="AlphaFoldDB" id="A0A6P7IDF2"/>
<evidence type="ECO:0000313" key="7">
    <source>
        <dbReference type="Proteomes" id="UP000515145"/>
    </source>
</evidence>
<dbReference type="GeneID" id="114436584"/>
<dbReference type="InterPro" id="IPR003599">
    <property type="entry name" value="Ig_sub"/>
</dbReference>
<dbReference type="InParanoid" id="A0A6P7IDF2"/>
<evidence type="ECO:0000256" key="1">
    <source>
        <dbReference type="ARBA" id="ARBA00004370"/>
    </source>
</evidence>
<dbReference type="InterPro" id="IPR013106">
    <property type="entry name" value="Ig_V-set"/>
</dbReference>
<dbReference type="OrthoDB" id="9983389at2759"/>
<dbReference type="GO" id="GO:0050852">
    <property type="term" value="P:T cell receptor signaling pathway"/>
    <property type="evidence" value="ECO:0007669"/>
    <property type="project" value="TreeGrafter"/>
</dbReference>
<dbReference type="InterPro" id="IPR013783">
    <property type="entry name" value="Ig-like_fold"/>
</dbReference>
<evidence type="ECO:0000256" key="4">
    <source>
        <dbReference type="SAM" id="MobiDB-lite"/>
    </source>
</evidence>
<dbReference type="SMART" id="SM00409">
    <property type="entry name" value="IG"/>
    <property type="match status" value="1"/>
</dbReference>